<keyword evidence="2" id="KW-1185">Reference proteome</keyword>
<reference evidence="1 2" key="1">
    <citation type="submission" date="2024-03" db="EMBL/GenBank/DDBJ databases">
        <title>Human intestinal bacterial collection.</title>
        <authorList>
            <person name="Pauvert C."/>
            <person name="Hitch T.C.A."/>
            <person name="Clavel T."/>
        </authorList>
    </citation>
    <scope>NUCLEOTIDE SEQUENCE [LARGE SCALE GENOMIC DNA]</scope>
    <source>
        <strain evidence="1 2">CLA-JM-H44</strain>
    </source>
</reference>
<organism evidence="1 2">
    <name type="scientific">Solibaculum intestinale</name>
    <dbReference type="NCBI Taxonomy" id="3133165"/>
    <lineage>
        <taxon>Bacteria</taxon>
        <taxon>Bacillati</taxon>
        <taxon>Bacillota</taxon>
        <taxon>Clostridia</taxon>
        <taxon>Eubacteriales</taxon>
        <taxon>Oscillospiraceae</taxon>
        <taxon>Solibaculum</taxon>
    </lineage>
</organism>
<evidence type="ECO:0000313" key="2">
    <source>
        <dbReference type="Proteomes" id="UP001489509"/>
    </source>
</evidence>
<name>A0ABV1DYB3_9FIRM</name>
<dbReference type="Pfam" id="PF14199">
    <property type="entry name" value="DUF4317"/>
    <property type="match status" value="1"/>
</dbReference>
<dbReference type="InterPro" id="IPR025466">
    <property type="entry name" value="DUF4317"/>
</dbReference>
<comment type="caution">
    <text evidence="1">The sequence shown here is derived from an EMBL/GenBank/DDBJ whole genome shotgun (WGS) entry which is preliminary data.</text>
</comment>
<protein>
    <submittedName>
        <fullName evidence="1">DUF4317 domain-containing protein</fullName>
    </submittedName>
</protein>
<sequence>MNTKEVAEIRRRFRPEKSNITHVRGCYVNGEREIISQFSQSLALTPQEESEKILAVLKRTLSGTLGKNLIDIAFTTQQVVESSEHNRLMAMRNSALTDEEAIQAFYQKVIESVSLDGHYLILLACDTYDVPYRSKDGERQEEVSSEVFSYFVCSICPVKLTQPALSYFANDNLLHNRTADWIVAPPELGFLFPAFDDRSANIYNALYYSRDLTENHKEFVDAVFHSEIPMPAAEQKETFQSILEETLCDDCNYEVVQAVHEQLRETLEEHKANKEPEPPVVSKDTIKNVLEVCEVSQEKVAAFEERYDAQFGAETDLSPCNLMESKLEIRTPDVTIHVSPERSDLVETRVIDDKKYILIRAEDEVVVNGVAIHIS</sequence>
<evidence type="ECO:0000313" key="1">
    <source>
        <dbReference type="EMBL" id="MEQ2439367.1"/>
    </source>
</evidence>
<dbReference type="RefSeq" id="WP_349217643.1">
    <property type="nucleotide sequence ID" value="NZ_JBBMFD010000001.1"/>
</dbReference>
<accession>A0ABV1DYB3</accession>
<dbReference type="EMBL" id="JBBMFD010000001">
    <property type="protein sequence ID" value="MEQ2439367.1"/>
    <property type="molecule type" value="Genomic_DNA"/>
</dbReference>
<proteinExistence type="predicted"/>
<gene>
    <name evidence="1" type="ORF">WMO26_00845</name>
</gene>
<dbReference type="Proteomes" id="UP001489509">
    <property type="component" value="Unassembled WGS sequence"/>
</dbReference>